<evidence type="ECO:0000313" key="2">
    <source>
        <dbReference type="Proteomes" id="UP000444721"/>
    </source>
</evidence>
<dbReference type="VEuPathDB" id="AmoebaDB:FDP41_006807"/>
<dbReference type="VEuPathDB" id="AmoebaDB:NfTy_075410"/>
<dbReference type="Proteomes" id="UP000444721">
    <property type="component" value="Unassembled WGS sequence"/>
</dbReference>
<proteinExistence type="predicted"/>
<evidence type="ECO:0000313" key="1">
    <source>
        <dbReference type="EMBL" id="KAF0974197.1"/>
    </source>
</evidence>
<dbReference type="VEuPathDB" id="AmoebaDB:NF0045180"/>
<dbReference type="VEuPathDB" id="AmoebaDB:NF0045170"/>
<dbReference type="RefSeq" id="XP_044558910.1">
    <property type="nucleotide sequence ID" value="XM_044710482.1"/>
</dbReference>
<dbReference type="Gene3D" id="2.30.320.10">
    <property type="entry name" value="YwqG-like"/>
    <property type="match status" value="1"/>
</dbReference>
<reference evidence="1 2" key="1">
    <citation type="journal article" date="2019" name="Sci. Rep.">
        <title>Nanopore sequencing improves the draft genome of the human pathogenic amoeba Naegleria fowleri.</title>
        <authorList>
            <person name="Liechti N."/>
            <person name="Schurch N."/>
            <person name="Bruggmann R."/>
            <person name="Wittwer M."/>
        </authorList>
    </citation>
    <scope>NUCLEOTIDE SEQUENCE [LARGE SCALE GENOMIC DNA]</scope>
    <source>
        <strain evidence="1 2">ATCC 30894</strain>
    </source>
</reference>
<keyword evidence="2" id="KW-1185">Reference proteome</keyword>
<dbReference type="AlphaFoldDB" id="A0A6A5BAE3"/>
<accession>A0A6A5BAE3</accession>
<sequence length="340" mass="39703">MFYKTFFTLPKSALCSGCPQKYEKFSYSASDGRIFVNRTATEMTFYAKYIQEAMDKKEPGIAQKYFTLLEEESLEMSFKYHFKKWLRIVTLLKWSIGMYSSAVSKQSTKKLQEALKIDHSQVGVSKFGGYAEVPKSWVEHAIEEQIEDKELLVQIRCADIYKLLPHSHTMDFYFPSEGWIYVFAPQQDQYNYSKYGIKYYGGDRSTLVPYISSRQKCYVDSYPISFNIQVILPDRVDMSGLPSRSIYWWFDEEEGSVFRACMEMQQTRNYLFGYAPNWHWSARNLASPCFLYMVGHEEICFGDADSLCIWAEVNRKKTSQETTNMDAVISFDKVEARISC</sequence>
<name>A0A6A5BAE3_NAEFO</name>
<organism evidence="1 2">
    <name type="scientific">Naegleria fowleri</name>
    <name type="common">Brain eating amoeba</name>
    <dbReference type="NCBI Taxonomy" id="5763"/>
    <lineage>
        <taxon>Eukaryota</taxon>
        <taxon>Discoba</taxon>
        <taxon>Heterolobosea</taxon>
        <taxon>Tetramitia</taxon>
        <taxon>Eutetramitia</taxon>
        <taxon>Vahlkampfiidae</taxon>
        <taxon>Naegleria</taxon>
    </lineage>
</organism>
<dbReference type="EMBL" id="VFQX01000053">
    <property type="protein sequence ID" value="KAF0974197.1"/>
    <property type="molecule type" value="Genomic_DNA"/>
</dbReference>
<dbReference type="GeneID" id="68114025"/>
<protein>
    <submittedName>
        <fullName evidence="1">Uncharacterized protein</fullName>
    </submittedName>
</protein>
<dbReference type="OrthoDB" id="10378365at2759"/>
<gene>
    <name evidence="1" type="ORF">FDP41_006807</name>
</gene>
<comment type="caution">
    <text evidence="1">The sequence shown here is derived from an EMBL/GenBank/DDBJ whole genome shotgun (WGS) entry which is preliminary data.</text>
</comment>